<dbReference type="EMBL" id="AWWV01012529">
    <property type="protein sequence ID" value="OMO66394.1"/>
    <property type="molecule type" value="Genomic_DNA"/>
</dbReference>
<proteinExistence type="predicted"/>
<dbReference type="Gramene" id="OMO66394">
    <property type="protein sequence ID" value="OMO66394"/>
    <property type="gene ID" value="CCACVL1_21177"/>
</dbReference>
<dbReference type="Proteomes" id="UP000188268">
    <property type="component" value="Unassembled WGS sequence"/>
</dbReference>
<dbReference type="AlphaFoldDB" id="A0A1R3H7T5"/>
<reference evidence="1 2" key="1">
    <citation type="submission" date="2013-09" db="EMBL/GenBank/DDBJ databases">
        <title>Corchorus capsularis genome sequencing.</title>
        <authorList>
            <person name="Alam M."/>
            <person name="Haque M.S."/>
            <person name="Islam M.S."/>
            <person name="Emdad E.M."/>
            <person name="Islam M.M."/>
            <person name="Ahmed B."/>
            <person name="Halim A."/>
            <person name="Hossen Q.M.M."/>
            <person name="Hossain M.Z."/>
            <person name="Ahmed R."/>
            <person name="Khan M.M."/>
            <person name="Islam R."/>
            <person name="Rashid M.M."/>
            <person name="Khan S.A."/>
            <person name="Rahman M.S."/>
            <person name="Alam M."/>
        </authorList>
    </citation>
    <scope>NUCLEOTIDE SEQUENCE [LARGE SCALE GENOMIC DNA]</scope>
    <source>
        <strain evidence="2">cv. CVL-1</strain>
        <tissue evidence="1">Whole seedling</tissue>
    </source>
</reference>
<gene>
    <name evidence="1" type="ORF">CCACVL1_21177</name>
</gene>
<sequence>MKNTVVGAAHVLQNIQKQTNKITPRNPDRA</sequence>
<accession>A0A1R3H7T5</accession>
<evidence type="ECO:0000313" key="2">
    <source>
        <dbReference type="Proteomes" id="UP000188268"/>
    </source>
</evidence>
<evidence type="ECO:0000313" key="1">
    <source>
        <dbReference type="EMBL" id="OMO66394.1"/>
    </source>
</evidence>
<keyword evidence="2" id="KW-1185">Reference proteome</keyword>
<comment type="caution">
    <text evidence="1">The sequence shown here is derived from an EMBL/GenBank/DDBJ whole genome shotgun (WGS) entry which is preliminary data.</text>
</comment>
<organism evidence="1 2">
    <name type="scientific">Corchorus capsularis</name>
    <name type="common">Jute</name>
    <dbReference type="NCBI Taxonomy" id="210143"/>
    <lineage>
        <taxon>Eukaryota</taxon>
        <taxon>Viridiplantae</taxon>
        <taxon>Streptophyta</taxon>
        <taxon>Embryophyta</taxon>
        <taxon>Tracheophyta</taxon>
        <taxon>Spermatophyta</taxon>
        <taxon>Magnoliopsida</taxon>
        <taxon>eudicotyledons</taxon>
        <taxon>Gunneridae</taxon>
        <taxon>Pentapetalae</taxon>
        <taxon>rosids</taxon>
        <taxon>malvids</taxon>
        <taxon>Malvales</taxon>
        <taxon>Malvaceae</taxon>
        <taxon>Grewioideae</taxon>
        <taxon>Apeibeae</taxon>
        <taxon>Corchorus</taxon>
    </lineage>
</organism>
<name>A0A1R3H7T5_COCAP</name>
<protein>
    <submittedName>
        <fullName evidence="1">Uncharacterized protein</fullName>
    </submittedName>
</protein>